<dbReference type="PANTHER" id="PTHR24220:SF685">
    <property type="entry name" value="ABC TRANSPORTER RELATED"/>
    <property type="match status" value="1"/>
</dbReference>
<keyword evidence="3 5" id="KW-0067">ATP-binding</keyword>
<dbReference type="SMART" id="SM00382">
    <property type="entry name" value="AAA"/>
    <property type="match status" value="1"/>
</dbReference>
<dbReference type="Proteomes" id="UP000680866">
    <property type="component" value="Chromosome"/>
</dbReference>
<evidence type="ECO:0000313" key="5">
    <source>
        <dbReference type="EMBL" id="BCJ67506.1"/>
    </source>
</evidence>
<organism evidence="5 6">
    <name type="scientific">Polymorphospora rubra</name>
    <dbReference type="NCBI Taxonomy" id="338584"/>
    <lineage>
        <taxon>Bacteria</taxon>
        <taxon>Bacillati</taxon>
        <taxon>Actinomycetota</taxon>
        <taxon>Actinomycetes</taxon>
        <taxon>Micromonosporales</taxon>
        <taxon>Micromonosporaceae</taxon>
        <taxon>Polymorphospora</taxon>
    </lineage>
</organism>
<dbReference type="InterPro" id="IPR003593">
    <property type="entry name" value="AAA+_ATPase"/>
</dbReference>
<gene>
    <name evidence="5" type="ORF">Prubr_45270</name>
</gene>
<dbReference type="GO" id="GO:0005524">
    <property type="term" value="F:ATP binding"/>
    <property type="evidence" value="ECO:0007669"/>
    <property type="project" value="UniProtKB-KW"/>
</dbReference>
<dbReference type="CDD" id="cd03255">
    <property type="entry name" value="ABC_MJ0796_LolCDE_FtsE"/>
    <property type="match status" value="1"/>
</dbReference>
<dbReference type="InterPro" id="IPR017871">
    <property type="entry name" value="ABC_transporter-like_CS"/>
</dbReference>
<dbReference type="Gene3D" id="3.40.50.300">
    <property type="entry name" value="P-loop containing nucleotide triphosphate hydrolases"/>
    <property type="match status" value="1"/>
</dbReference>
<proteinExistence type="predicted"/>
<dbReference type="GO" id="GO:0098796">
    <property type="term" value="C:membrane protein complex"/>
    <property type="evidence" value="ECO:0007669"/>
    <property type="project" value="UniProtKB-ARBA"/>
</dbReference>
<keyword evidence="1" id="KW-0813">Transport</keyword>
<dbReference type="InterPro" id="IPR017911">
    <property type="entry name" value="MacB-like_ATP-bd"/>
</dbReference>
<keyword evidence="6" id="KW-1185">Reference proteome</keyword>
<protein>
    <submittedName>
        <fullName evidence="5">ABC transporter ATP-binding protein</fullName>
    </submittedName>
</protein>
<dbReference type="PROSITE" id="PS50893">
    <property type="entry name" value="ABC_TRANSPORTER_2"/>
    <property type="match status" value="1"/>
</dbReference>
<keyword evidence="2" id="KW-0547">Nucleotide-binding</keyword>
<feature type="domain" description="ABC transporter" evidence="4">
    <location>
        <begin position="13"/>
        <end position="250"/>
    </location>
</feature>
<reference evidence="5" key="1">
    <citation type="submission" date="2020-08" db="EMBL/GenBank/DDBJ databases">
        <title>Whole genome shotgun sequence of Polymorphospora rubra NBRC 101157.</title>
        <authorList>
            <person name="Komaki H."/>
            <person name="Tamura T."/>
        </authorList>
    </citation>
    <scope>NUCLEOTIDE SEQUENCE</scope>
    <source>
        <strain evidence="5">NBRC 101157</strain>
    </source>
</reference>
<dbReference type="KEGG" id="pry:Prubr_45270"/>
<dbReference type="EMBL" id="AP023359">
    <property type="protein sequence ID" value="BCJ67506.1"/>
    <property type="molecule type" value="Genomic_DNA"/>
</dbReference>
<evidence type="ECO:0000256" key="1">
    <source>
        <dbReference type="ARBA" id="ARBA00022448"/>
    </source>
</evidence>
<dbReference type="InterPro" id="IPR003439">
    <property type="entry name" value="ABC_transporter-like_ATP-bd"/>
</dbReference>
<dbReference type="GO" id="GO:0005886">
    <property type="term" value="C:plasma membrane"/>
    <property type="evidence" value="ECO:0007669"/>
    <property type="project" value="TreeGrafter"/>
</dbReference>
<dbReference type="AlphaFoldDB" id="A0A810N2A1"/>
<dbReference type="Pfam" id="PF00005">
    <property type="entry name" value="ABC_tran"/>
    <property type="match status" value="1"/>
</dbReference>
<dbReference type="PROSITE" id="PS00211">
    <property type="entry name" value="ABC_TRANSPORTER_1"/>
    <property type="match status" value="1"/>
</dbReference>
<dbReference type="PANTHER" id="PTHR24220">
    <property type="entry name" value="IMPORT ATP-BINDING PROTEIN"/>
    <property type="match status" value="1"/>
</dbReference>
<name>A0A810N2A1_9ACTN</name>
<dbReference type="InterPro" id="IPR027417">
    <property type="entry name" value="P-loop_NTPase"/>
</dbReference>
<evidence type="ECO:0000313" key="6">
    <source>
        <dbReference type="Proteomes" id="UP000680866"/>
    </source>
</evidence>
<dbReference type="SUPFAM" id="SSF52540">
    <property type="entry name" value="P-loop containing nucleoside triphosphate hydrolases"/>
    <property type="match status" value="1"/>
</dbReference>
<dbReference type="RefSeq" id="WP_212816834.1">
    <property type="nucleotide sequence ID" value="NZ_AP023359.1"/>
</dbReference>
<evidence type="ECO:0000256" key="3">
    <source>
        <dbReference type="ARBA" id="ARBA00022840"/>
    </source>
</evidence>
<dbReference type="GO" id="GO:0022857">
    <property type="term" value="F:transmembrane transporter activity"/>
    <property type="evidence" value="ECO:0007669"/>
    <property type="project" value="TreeGrafter"/>
</dbReference>
<evidence type="ECO:0000256" key="2">
    <source>
        <dbReference type="ARBA" id="ARBA00022741"/>
    </source>
</evidence>
<sequence length="274" mass="28241">MTTLLHETTADAVRLADLRRVYGTGPQAVTALDGVTVAFPAGTFTAVMGPSGSGKSTLLHCAAGLDRPTGGTVTVAGTDLGPLGERALTVLRRQRIGFVFQSFNLVAALTAAQNVGLPVKLAGRRPDRAEIRRALDEVGLADRAGHRPGELSGGQQQRVAIARALVTRPAVLFADEPTGALDTKTSRDVLGLLRGIVDRHGQTVIMVTHDPVAAAYADRVLFLADGRLVDEMTAPAPALAGARPGPHHGGGAVSGSRLGPEAIAARMAHLEAGA</sequence>
<dbReference type="InterPro" id="IPR015854">
    <property type="entry name" value="ABC_transpr_LolD-like"/>
</dbReference>
<evidence type="ECO:0000259" key="4">
    <source>
        <dbReference type="PROSITE" id="PS50893"/>
    </source>
</evidence>
<dbReference type="GO" id="GO:0016887">
    <property type="term" value="F:ATP hydrolysis activity"/>
    <property type="evidence" value="ECO:0007669"/>
    <property type="project" value="InterPro"/>
</dbReference>
<accession>A0A810N2A1</accession>
<dbReference type="FunFam" id="3.40.50.300:FF:000032">
    <property type="entry name" value="Export ABC transporter ATP-binding protein"/>
    <property type="match status" value="1"/>
</dbReference>